<dbReference type="Pfam" id="PF00612">
    <property type="entry name" value="IQ"/>
    <property type="match status" value="2"/>
</dbReference>
<accession>A0A6V7P053</accession>
<evidence type="ECO:0000256" key="4">
    <source>
        <dbReference type="SAM" id="MobiDB-lite"/>
    </source>
</evidence>
<dbReference type="PROSITE" id="PS50096">
    <property type="entry name" value="IQ"/>
    <property type="match status" value="2"/>
</dbReference>
<dbReference type="EMBL" id="LR862143">
    <property type="protein sequence ID" value="CAD1824221.1"/>
    <property type="molecule type" value="Genomic_DNA"/>
</dbReference>
<evidence type="ECO:0000313" key="6">
    <source>
        <dbReference type="EMBL" id="CAD1824221.1"/>
    </source>
</evidence>
<feature type="domain" description="DUF4005" evidence="5">
    <location>
        <begin position="409"/>
        <end position="504"/>
    </location>
</feature>
<sequence>MGKSPGKWIKRVLFGKRSSKSRSAKDEGEDSLKNRSDDEGNEGVGTIPTLGNGLPSALQGDEAVVGAVSQNGGSGGSSNPEYLREEHAAVKAQAAFRGYLARRAFRALKDTVRLQALIRGHLVRRQAVATLRTMHAIVQFQALVRGRSVRRSSVALEVTTMFWQQKDGKPLDAWREKLSNNAFIYRLLSSMAVTNPVHIEYDQGDSNSVFSWLERWTVSQFWKPISQPRKIVDPKSQPKSDRYATKTESAKSKRIAQRHQSATTESGQRNVPRRNARKIATSPVDPERPQTELERVKRNLRKVSNLMTEASEQRVVEDNNMPSSISDIPGKGSDDLSDQARNDALLPPEAEHDKEIALENAATAEGQFEAVNDVSPAVELKPSQSIGDAENAIVVNEEEPTFKVEQNSPKAHKMRKRSSFWEIPVNSENTVKKAPILPSYMAATESAKAKLREQVSPGFVGDSVEKNAFTHRHSLPSSTNCKLNSQTPRTGRMILTGNKGAIKSDKSLFSTRDGIAAFFAIIVKAQKLFITIESYFNRKCRTLTSTFSYQQIEQSKLDGGVDVAKSNICCSSCFCCFICNVKTLCYFM</sequence>
<dbReference type="GO" id="GO:0005516">
    <property type="term" value="F:calmodulin binding"/>
    <property type="evidence" value="ECO:0007669"/>
    <property type="project" value="UniProtKB-KW"/>
</dbReference>
<organism evidence="6">
    <name type="scientific">Ananas comosus var. bracteatus</name>
    <name type="common">red pineapple</name>
    <dbReference type="NCBI Taxonomy" id="296719"/>
    <lineage>
        <taxon>Eukaryota</taxon>
        <taxon>Viridiplantae</taxon>
        <taxon>Streptophyta</taxon>
        <taxon>Embryophyta</taxon>
        <taxon>Tracheophyta</taxon>
        <taxon>Spermatophyta</taxon>
        <taxon>Magnoliopsida</taxon>
        <taxon>Liliopsida</taxon>
        <taxon>Poales</taxon>
        <taxon>Bromeliaceae</taxon>
        <taxon>Bromelioideae</taxon>
        <taxon>Ananas</taxon>
    </lineage>
</organism>
<dbReference type="PANTHER" id="PTHR32295">
    <property type="entry name" value="IQ-DOMAIN 5-RELATED"/>
    <property type="match status" value="1"/>
</dbReference>
<feature type="region of interest" description="Disordered" evidence="4">
    <location>
        <begin position="309"/>
        <end position="340"/>
    </location>
</feature>
<evidence type="ECO:0000256" key="1">
    <source>
        <dbReference type="ARBA" id="ARBA00022860"/>
    </source>
</evidence>
<keyword evidence="1" id="KW-0112">Calmodulin-binding</keyword>
<evidence type="ECO:0000256" key="2">
    <source>
        <dbReference type="ARBA" id="ARBA00024341"/>
    </source>
</evidence>
<evidence type="ECO:0000259" key="5">
    <source>
        <dbReference type="Pfam" id="PF13178"/>
    </source>
</evidence>
<feature type="compositionally biased region" description="Polar residues" evidence="4">
    <location>
        <begin position="258"/>
        <end position="269"/>
    </location>
</feature>
<dbReference type="InterPro" id="IPR025064">
    <property type="entry name" value="DUF4005"/>
</dbReference>
<dbReference type="AlphaFoldDB" id="A0A6V7P053"/>
<comment type="subunit">
    <text evidence="3">Binds to multiple calmodulin (CaM) in the presence of Ca(2+) and CaM-like proteins.</text>
</comment>
<gene>
    <name evidence="6" type="ORF">CB5_LOCUS7432</name>
</gene>
<feature type="compositionally biased region" description="Basic and acidic residues" evidence="4">
    <location>
        <begin position="23"/>
        <end position="38"/>
    </location>
</feature>
<reference evidence="6" key="1">
    <citation type="submission" date="2020-07" db="EMBL/GenBank/DDBJ databases">
        <authorList>
            <person name="Lin J."/>
        </authorList>
    </citation>
    <scope>NUCLEOTIDE SEQUENCE</scope>
</reference>
<name>A0A6V7P053_ANACO</name>
<evidence type="ECO:0000256" key="3">
    <source>
        <dbReference type="ARBA" id="ARBA00024378"/>
    </source>
</evidence>
<protein>
    <recommendedName>
        <fullName evidence="5">DUF4005 domain-containing protein</fullName>
    </recommendedName>
</protein>
<dbReference type="Gene3D" id="1.20.5.190">
    <property type="match status" value="1"/>
</dbReference>
<dbReference type="Pfam" id="PF13178">
    <property type="entry name" value="DUF4005"/>
    <property type="match status" value="1"/>
</dbReference>
<comment type="similarity">
    <text evidence="2">Belongs to the IQD family.</text>
</comment>
<dbReference type="CDD" id="cd23767">
    <property type="entry name" value="IQCD"/>
    <property type="match status" value="1"/>
</dbReference>
<dbReference type="SMART" id="SM00015">
    <property type="entry name" value="IQ"/>
    <property type="match status" value="3"/>
</dbReference>
<dbReference type="PANTHER" id="PTHR32295:SF281">
    <property type="entry name" value="PROTEIN IQ-DOMAIN 31"/>
    <property type="match status" value="1"/>
</dbReference>
<feature type="compositionally biased region" description="Basic residues" evidence="4">
    <location>
        <begin position="8"/>
        <end position="22"/>
    </location>
</feature>
<feature type="region of interest" description="Disordered" evidence="4">
    <location>
        <begin position="229"/>
        <end position="291"/>
    </location>
</feature>
<proteinExistence type="inferred from homology"/>
<feature type="region of interest" description="Disordered" evidence="4">
    <location>
        <begin position="1"/>
        <end position="52"/>
    </location>
</feature>
<feature type="compositionally biased region" description="Basic and acidic residues" evidence="4">
    <location>
        <begin position="230"/>
        <end position="251"/>
    </location>
</feature>
<dbReference type="InterPro" id="IPR000048">
    <property type="entry name" value="IQ_motif_EF-hand-BS"/>
</dbReference>